<evidence type="ECO:0000313" key="2">
    <source>
        <dbReference type="EMBL" id="MBT1070527.1"/>
    </source>
</evidence>
<dbReference type="Gene3D" id="3.30.70.1290">
    <property type="entry name" value="Transposase IS200-like"/>
    <property type="match status" value="1"/>
</dbReference>
<organism evidence="2 3">
    <name type="scientific">Pelotalea chapellei</name>
    <dbReference type="NCBI Taxonomy" id="44671"/>
    <lineage>
        <taxon>Bacteria</taxon>
        <taxon>Pseudomonadati</taxon>
        <taxon>Thermodesulfobacteriota</taxon>
        <taxon>Desulfuromonadia</taxon>
        <taxon>Geobacterales</taxon>
        <taxon>Geobacteraceae</taxon>
        <taxon>Pelotalea</taxon>
    </lineage>
</organism>
<protein>
    <submittedName>
        <fullName evidence="2">Transposase</fullName>
    </submittedName>
</protein>
<sequence length="96" mass="10762">MLRKCSGTDVGGITDLIGQGVERFAHRIHAFCLMTNHVHLLVQVGEVPLSRIIHNPDVALYHLAEPPPQQNRASFSWALQGFARRCNGLGFVLFWQ</sequence>
<dbReference type="Pfam" id="PF01797">
    <property type="entry name" value="Y1_Tnp"/>
    <property type="match status" value="1"/>
</dbReference>
<comment type="caution">
    <text evidence="2">The sequence shown here is derived from an EMBL/GenBank/DDBJ whole genome shotgun (WGS) entry which is preliminary data.</text>
</comment>
<evidence type="ECO:0000313" key="3">
    <source>
        <dbReference type="Proteomes" id="UP000784128"/>
    </source>
</evidence>
<name>A0ABS5U4E8_9BACT</name>
<feature type="domain" description="Transposase IS200-like" evidence="1">
    <location>
        <begin position="15"/>
        <end position="55"/>
    </location>
</feature>
<evidence type="ECO:0000259" key="1">
    <source>
        <dbReference type="Pfam" id="PF01797"/>
    </source>
</evidence>
<dbReference type="InterPro" id="IPR036515">
    <property type="entry name" value="Transposase_17_sf"/>
</dbReference>
<keyword evidence="3" id="KW-1185">Reference proteome</keyword>
<gene>
    <name evidence="2" type="ORF">KJB30_01900</name>
</gene>
<accession>A0ABS5U4E8</accession>
<dbReference type="SUPFAM" id="SSF143422">
    <property type="entry name" value="Transposase IS200-like"/>
    <property type="match status" value="1"/>
</dbReference>
<dbReference type="Proteomes" id="UP000784128">
    <property type="component" value="Unassembled WGS sequence"/>
</dbReference>
<dbReference type="EMBL" id="JAHDYS010000001">
    <property type="protein sequence ID" value="MBT1070527.1"/>
    <property type="molecule type" value="Genomic_DNA"/>
</dbReference>
<dbReference type="InterPro" id="IPR002686">
    <property type="entry name" value="Transposase_17"/>
</dbReference>
<reference evidence="2 3" key="1">
    <citation type="submission" date="2021-05" db="EMBL/GenBank/DDBJ databases">
        <title>The draft genome of Geobacter chapellei DSM 13688.</title>
        <authorList>
            <person name="Xu Z."/>
            <person name="Masuda Y."/>
            <person name="Itoh H."/>
            <person name="Senoo K."/>
        </authorList>
    </citation>
    <scope>NUCLEOTIDE SEQUENCE [LARGE SCALE GENOMIC DNA]</scope>
    <source>
        <strain evidence="2 3">DSM 13688</strain>
    </source>
</reference>
<proteinExistence type="predicted"/>